<feature type="compositionally biased region" description="Basic and acidic residues" evidence="1">
    <location>
        <begin position="245"/>
        <end position="260"/>
    </location>
</feature>
<feature type="compositionally biased region" description="Acidic residues" evidence="1">
    <location>
        <begin position="558"/>
        <end position="572"/>
    </location>
</feature>
<evidence type="ECO:0000313" key="2">
    <source>
        <dbReference type="EMBL" id="CAK9065274.1"/>
    </source>
</evidence>
<feature type="compositionally biased region" description="Basic and acidic residues" evidence="1">
    <location>
        <begin position="411"/>
        <end position="420"/>
    </location>
</feature>
<feature type="compositionally biased region" description="Basic residues" evidence="1">
    <location>
        <begin position="77"/>
        <end position="86"/>
    </location>
</feature>
<accession>A0ABP0NS75</accession>
<protein>
    <submittedName>
        <fullName evidence="2">Uncharacterized protein</fullName>
    </submittedName>
</protein>
<comment type="caution">
    <text evidence="2">The sequence shown here is derived from an EMBL/GenBank/DDBJ whole genome shotgun (WGS) entry which is preliminary data.</text>
</comment>
<feature type="compositionally biased region" description="Polar residues" evidence="1">
    <location>
        <begin position="190"/>
        <end position="200"/>
    </location>
</feature>
<gene>
    <name evidence="2" type="ORF">SCF082_LOCUS33441</name>
</gene>
<proteinExistence type="predicted"/>
<feature type="region of interest" description="Disordered" evidence="1">
    <location>
        <begin position="548"/>
        <end position="572"/>
    </location>
</feature>
<evidence type="ECO:0000256" key="1">
    <source>
        <dbReference type="SAM" id="MobiDB-lite"/>
    </source>
</evidence>
<feature type="region of interest" description="Disordered" evidence="1">
    <location>
        <begin position="180"/>
        <end position="420"/>
    </location>
</feature>
<feature type="compositionally biased region" description="Basic and acidic residues" evidence="1">
    <location>
        <begin position="201"/>
        <end position="222"/>
    </location>
</feature>
<feature type="compositionally biased region" description="Polar residues" evidence="1">
    <location>
        <begin position="224"/>
        <end position="237"/>
    </location>
</feature>
<dbReference type="EMBL" id="CAXAMM010029768">
    <property type="protein sequence ID" value="CAK9065274.1"/>
    <property type="molecule type" value="Genomic_DNA"/>
</dbReference>
<name>A0ABP0NS75_9DINO</name>
<feature type="region of interest" description="Disordered" evidence="1">
    <location>
        <begin position="141"/>
        <end position="166"/>
    </location>
</feature>
<feature type="compositionally biased region" description="Basic residues" evidence="1">
    <location>
        <begin position="27"/>
        <end position="41"/>
    </location>
</feature>
<sequence>MAPKKKTVPNVTIEKFAVRTGSPAAKKSPKPKAQPKNRPAPKSRAEKVTFTPEPEPPKKRLKVLEEALNAGGPAKANQKRQAKAKAKAAAVPNNDEDEDQDAWEEDSELVAALKQSVAEMADEEAKESAVVGLVELDHMDRESAPKITDAPMDTPSDTMIDSSLGAPEEEIQPVPTFSRDVASEVAAATLSATQEESNMQEVKEPGGEDAKMQEVEEVDGTKQAEPTQPMPTLSGNAATAPPVEAEAKVEGMPEEKRSESSIEVEAQPAPTLSGGAATASPVEGGTPEEKHSESSIEAQPVPTLYGGAATASPVEGGTPEAKHSESSIEAQPAPTLYGGAATASPVEGGTPEEKHSESSIEAQPAPTLSGGAATASPVERGTPEEKHSERPPEVESHHVPTPPGDTAASAVEEKPKETLELQSDSRIDTARMLLGLRNAKWLDHGQLDLSKFYEVFEDEAYDLELEIARAGFHPRFQEYMVSVRAELGEEDFKEFEFGSEDGDPLADFEHFITWCHKNNCCFSDRLPEIQIPEGSVCNKPIQNDKGKNQNVAAPVDCGIDDNDSGGDDESCDATDREIQSAKADVALALGAYPERDNVLGSAANVMVAILKKFSLEKPELNFIENLRSLPNVLAVASGCTGTASFESALVEATRALNEAFGVDLDVGAEFICESVEWKQKFAREIVGQNSGGCVYEDDGSDYDNEHIRIRAIKYDMI</sequence>
<feature type="compositionally biased region" description="Basic and acidic residues" evidence="1">
    <location>
        <begin position="381"/>
        <end position="398"/>
    </location>
</feature>
<feature type="region of interest" description="Disordered" evidence="1">
    <location>
        <begin position="1"/>
        <end position="106"/>
    </location>
</feature>
<evidence type="ECO:0000313" key="3">
    <source>
        <dbReference type="Proteomes" id="UP001642464"/>
    </source>
</evidence>
<reference evidence="2 3" key="1">
    <citation type="submission" date="2024-02" db="EMBL/GenBank/DDBJ databases">
        <authorList>
            <person name="Chen Y."/>
            <person name="Shah S."/>
            <person name="Dougan E. K."/>
            <person name="Thang M."/>
            <person name="Chan C."/>
        </authorList>
    </citation>
    <scope>NUCLEOTIDE SEQUENCE [LARGE SCALE GENOMIC DNA]</scope>
</reference>
<feature type="compositionally biased region" description="Basic and acidic residues" evidence="1">
    <location>
        <begin position="55"/>
        <end position="65"/>
    </location>
</feature>
<dbReference type="Proteomes" id="UP001642464">
    <property type="component" value="Unassembled WGS sequence"/>
</dbReference>
<keyword evidence="3" id="KW-1185">Reference proteome</keyword>
<feature type="compositionally biased region" description="Acidic residues" evidence="1">
    <location>
        <begin position="94"/>
        <end position="106"/>
    </location>
</feature>
<organism evidence="2 3">
    <name type="scientific">Durusdinium trenchii</name>
    <dbReference type="NCBI Taxonomy" id="1381693"/>
    <lineage>
        <taxon>Eukaryota</taxon>
        <taxon>Sar</taxon>
        <taxon>Alveolata</taxon>
        <taxon>Dinophyceae</taxon>
        <taxon>Suessiales</taxon>
        <taxon>Symbiodiniaceae</taxon>
        <taxon>Durusdinium</taxon>
    </lineage>
</organism>